<feature type="region of interest" description="Disordered" evidence="13">
    <location>
        <begin position="127"/>
        <end position="313"/>
    </location>
</feature>
<sequence>MPPLGDERTEHRRAEGPRGADETNGVLGHIRAELRAHVYKAIEHEEQATAAAAAKLLRMPEGRLMAELVREFFEFYGFKHSLSVFLPESSLGREGRPREAVGQDAGLAKVEQGRSALEQILELAAGQEEARKGGPLSCGSSTTASTPPPASAAASRAQSVREQAPPPQAPDALQQLKVSPSTAPKAHVAPAAQAAAGKDPPRRSPPGRPRRRPAARASPSRSRAQLDRQMARQLGRRQGGKAAHLAPLTGAIPVAPGDACGDGVPSAPLTPEKGVVQEEVREDPDASLGSASGARPSSPGSASGSQPGGGPLQ</sequence>
<reference evidence="15" key="1">
    <citation type="submission" date="2023-10" db="EMBL/GenBank/DDBJ databases">
        <authorList>
            <person name="Chen Y."/>
            <person name="Shah S."/>
            <person name="Dougan E. K."/>
            <person name="Thang M."/>
            <person name="Chan C."/>
        </authorList>
    </citation>
    <scope>NUCLEOTIDE SEQUENCE [LARGE SCALE GENOMIC DNA]</scope>
</reference>
<evidence type="ECO:0000256" key="4">
    <source>
        <dbReference type="ARBA" id="ARBA00022490"/>
    </source>
</evidence>
<evidence type="ECO:0000256" key="13">
    <source>
        <dbReference type="SAM" id="MobiDB-lite"/>
    </source>
</evidence>
<evidence type="ECO:0000256" key="2">
    <source>
        <dbReference type="ARBA" id="ARBA00004300"/>
    </source>
</evidence>
<comment type="subcellular location">
    <subcellularLocation>
        <location evidence="1">Cytoplasm</location>
        <location evidence="1">Cytoskeleton</location>
        <location evidence="1">Cilium basal body</location>
    </subcellularLocation>
    <subcellularLocation>
        <location evidence="2">Cytoplasm</location>
        <location evidence="2">Cytoskeleton</location>
        <location evidence="2">Microtubule organizing center</location>
        <location evidence="2">Centrosome</location>
    </subcellularLocation>
</comment>
<dbReference type="InterPro" id="IPR018993">
    <property type="entry name" value="FOP_dimerisation-dom_N"/>
</dbReference>
<evidence type="ECO:0000313" key="16">
    <source>
        <dbReference type="Proteomes" id="UP001189429"/>
    </source>
</evidence>
<evidence type="ECO:0000259" key="14">
    <source>
        <dbReference type="Pfam" id="PF09398"/>
    </source>
</evidence>
<evidence type="ECO:0000256" key="11">
    <source>
        <dbReference type="ARBA" id="ARBA00046076"/>
    </source>
</evidence>
<dbReference type="PROSITE" id="PS50896">
    <property type="entry name" value="LISH"/>
    <property type="match status" value="1"/>
</dbReference>
<keyword evidence="5" id="KW-0597">Phosphoprotein</keyword>
<evidence type="ECO:0000256" key="3">
    <source>
        <dbReference type="ARBA" id="ARBA00005385"/>
    </source>
</evidence>
<evidence type="ECO:0000256" key="6">
    <source>
        <dbReference type="ARBA" id="ARBA00022794"/>
    </source>
</evidence>
<organism evidence="15 16">
    <name type="scientific">Prorocentrum cordatum</name>
    <dbReference type="NCBI Taxonomy" id="2364126"/>
    <lineage>
        <taxon>Eukaryota</taxon>
        <taxon>Sar</taxon>
        <taxon>Alveolata</taxon>
        <taxon>Dinophyceae</taxon>
        <taxon>Prorocentrales</taxon>
        <taxon>Prorocentraceae</taxon>
        <taxon>Prorocentrum</taxon>
    </lineage>
</organism>
<keyword evidence="7" id="KW-0206">Cytoskeleton</keyword>
<protein>
    <recommendedName>
        <fullName evidence="9">Centrosomal protein 43</fullName>
    </recommendedName>
    <alternativeName>
        <fullName evidence="10">FGFR1 oncogene partner</fullName>
    </alternativeName>
</protein>
<comment type="function">
    <text evidence="11">Required for anchoring microtubules to the centrosomes. Required for ciliation.</text>
</comment>
<feature type="compositionally biased region" description="Basic and acidic residues" evidence="13">
    <location>
        <begin position="1"/>
        <end position="21"/>
    </location>
</feature>
<feature type="domain" description="FGFR1 oncogene partner (FOP) N-terminal dimerisation" evidence="14">
    <location>
        <begin position="55"/>
        <end position="113"/>
    </location>
</feature>
<keyword evidence="16" id="KW-1185">Reference proteome</keyword>
<dbReference type="PANTHER" id="PTHR15431:SF9">
    <property type="entry name" value="CENTROSOMAL PROTEIN 43"/>
    <property type="match status" value="1"/>
</dbReference>
<feature type="non-terminal residue" evidence="15">
    <location>
        <position position="313"/>
    </location>
</feature>
<keyword evidence="6" id="KW-0970">Cilium biogenesis/degradation</keyword>
<feature type="compositionally biased region" description="Low complexity" evidence="13">
    <location>
        <begin position="140"/>
        <end position="155"/>
    </location>
</feature>
<evidence type="ECO:0000256" key="5">
    <source>
        <dbReference type="ARBA" id="ARBA00022553"/>
    </source>
</evidence>
<proteinExistence type="inferred from homology"/>
<evidence type="ECO:0000256" key="1">
    <source>
        <dbReference type="ARBA" id="ARBA00004120"/>
    </source>
</evidence>
<dbReference type="Pfam" id="PF09398">
    <property type="entry name" value="FOP_dimer"/>
    <property type="match status" value="1"/>
</dbReference>
<feature type="compositionally biased region" description="Low complexity" evidence="13">
    <location>
        <begin position="183"/>
        <end position="198"/>
    </location>
</feature>
<comment type="similarity">
    <text evidence="3">Belongs to the CEP43 family.</text>
</comment>
<comment type="caution">
    <text evidence="15">The sequence shown here is derived from an EMBL/GenBank/DDBJ whole genome shotgun (WGS) entry which is preliminary data.</text>
</comment>
<accession>A0ABN9T8F7</accession>
<dbReference type="PANTHER" id="PTHR15431">
    <property type="entry name" value="FGFR1 ONCOGENE PARTNER/LISH DOMAIN-CONTAINING PROTEIN"/>
    <property type="match status" value="1"/>
</dbReference>
<comment type="subunit">
    <text evidence="12">Homodimer. Part of a ternary complex that contains CEP350, CEP43 and MAPRE1. Interacts directly with CEP350 and MAPRE1. Interacts with CEP19. Interacts (via N-terminus) with CEP350 (via C-terminus).</text>
</comment>
<dbReference type="Gene3D" id="1.20.960.40">
    <property type="match status" value="1"/>
</dbReference>
<feature type="compositionally biased region" description="Low complexity" evidence="13">
    <location>
        <begin position="286"/>
        <end position="305"/>
    </location>
</feature>
<evidence type="ECO:0000256" key="9">
    <source>
        <dbReference type="ARBA" id="ARBA00041026"/>
    </source>
</evidence>
<feature type="region of interest" description="Disordered" evidence="13">
    <location>
        <begin position="1"/>
        <end position="25"/>
    </location>
</feature>
<dbReference type="EMBL" id="CAUYUJ010014436">
    <property type="protein sequence ID" value="CAK0841188.1"/>
    <property type="molecule type" value="Genomic_DNA"/>
</dbReference>
<dbReference type="Proteomes" id="UP001189429">
    <property type="component" value="Unassembled WGS sequence"/>
</dbReference>
<evidence type="ECO:0000256" key="12">
    <source>
        <dbReference type="ARBA" id="ARBA00046373"/>
    </source>
</evidence>
<evidence type="ECO:0000256" key="8">
    <source>
        <dbReference type="ARBA" id="ARBA00023273"/>
    </source>
</evidence>
<evidence type="ECO:0000256" key="7">
    <source>
        <dbReference type="ARBA" id="ARBA00023212"/>
    </source>
</evidence>
<evidence type="ECO:0000256" key="10">
    <source>
        <dbReference type="ARBA" id="ARBA00042293"/>
    </source>
</evidence>
<name>A0ABN9T8F7_9DINO</name>
<gene>
    <name evidence="15" type="ORF">PCOR1329_LOCUS36461</name>
</gene>
<evidence type="ECO:0000313" key="15">
    <source>
        <dbReference type="EMBL" id="CAK0841188.1"/>
    </source>
</evidence>
<keyword evidence="4" id="KW-0963">Cytoplasm</keyword>
<dbReference type="InterPro" id="IPR006594">
    <property type="entry name" value="LisH"/>
</dbReference>
<keyword evidence="8" id="KW-0966">Cell projection</keyword>